<gene>
    <name evidence="2" type="ORF">SAMN05444007_10129</name>
</gene>
<protein>
    <recommendedName>
        <fullName evidence="1">DUF2059 domain-containing protein</fullName>
    </recommendedName>
</protein>
<dbReference type="Proteomes" id="UP000199379">
    <property type="component" value="Unassembled WGS sequence"/>
</dbReference>
<dbReference type="InterPro" id="IPR018637">
    <property type="entry name" value="DUF2059"/>
</dbReference>
<evidence type="ECO:0000259" key="1">
    <source>
        <dbReference type="Pfam" id="PF09832"/>
    </source>
</evidence>
<evidence type="ECO:0000313" key="2">
    <source>
        <dbReference type="EMBL" id="SEI39565.1"/>
    </source>
</evidence>
<dbReference type="STRING" id="1227549.SAMN05444007_10129"/>
<proteinExistence type="predicted"/>
<name>A0A1H6QJU9_9RHOB</name>
<dbReference type="OrthoDB" id="7830101at2"/>
<keyword evidence="3" id="KW-1185">Reference proteome</keyword>
<evidence type="ECO:0000313" key="3">
    <source>
        <dbReference type="Proteomes" id="UP000199379"/>
    </source>
</evidence>
<dbReference type="EMBL" id="FNYD01000001">
    <property type="protein sequence ID" value="SEI39565.1"/>
    <property type="molecule type" value="Genomic_DNA"/>
</dbReference>
<dbReference type="Pfam" id="PF09832">
    <property type="entry name" value="DUF2059"/>
    <property type="match status" value="1"/>
</dbReference>
<dbReference type="AlphaFoldDB" id="A0A1H6QJU9"/>
<dbReference type="RefSeq" id="WP_092361331.1">
    <property type="nucleotide sequence ID" value="NZ_BMGV01000001.1"/>
</dbReference>
<feature type="domain" description="DUF2059" evidence="1">
    <location>
        <begin position="89"/>
        <end position="146"/>
    </location>
</feature>
<reference evidence="2 3" key="1">
    <citation type="submission" date="2016-10" db="EMBL/GenBank/DDBJ databases">
        <authorList>
            <person name="de Groot N.N."/>
        </authorList>
    </citation>
    <scope>NUCLEOTIDE SEQUENCE [LARGE SCALE GENOMIC DNA]</scope>
    <source>
        <strain evidence="2 3">DSM 29340</strain>
    </source>
</reference>
<sequence>MTQFRQIAAAPIFAVLMMALAIGLPLAPRAQAAERERIEAFLATTGFDVALDSIAFASSSAPEMLGIDPGAFGQSWTRTVDDVFDTEVMRGIALDILEQTLSDEALNHAVEFYASDLGQRLVEAENASHMIEDDAAKQEEGKAIVAELVRDGSDRVETLKRMNAAIDASGTSLRALQEIQLRFLMAASAAGVIELKVGPEEMRAMMQANEGAMRSALQMSALAGAAYTYQDFTDAEVAAYTEALEQPPMQEVYELLNAVQYEIMANRFEVLAARMADLHPAQEL</sequence>
<accession>A0A1H6QJU9</accession>
<organism evidence="2 3">
    <name type="scientific">Cribrihabitans marinus</name>
    <dbReference type="NCBI Taxonomy" id="1227549"/>
    <lineage>
        <taxon>Bacteria</taxon>
        <taxon>Pseudomonadati</taxon>
        <taxon>Pseudomonadota</taxon>
        <taxon>Alphaproteobacteria</taxon>
        <taxon>Rhodobacterales</taxon>
        <taxon>Paracoccaceae</taxon>
        <taxon>Cribrihabitans</taxon>
    </lineage>
</organism>